<dbReference type="STRING" id="1141098.A0A1Y2DX39"/>
<evidence type="ECO:0000256" key="8">
    <source>
        <dbReference type="ARBA" id="ARBA00023026"/>
    </source>
</evidence>
<evidence type="ECO:0000256" key="6">
    <source>
        <dbReference type="ARBA" id="ARBA00022729"/>
    </source>
</evidence>
<keyword evidence="8" id="KW-0843">Virulence</keyword>
<dbReference type="GO" id="GO:0016052">
    <property type="term" value="P:carbohydrate catabolic process"/>
    <property type="evidence" value="ECO:0007669"/>
    <property type="project" value="TreeGrafter"/>
</dbReference>
<dbReference type="GeneID" id="63776645"/>
<keyword evidence="4" id="KW-0719">Serine esterase</keyword>
<dbReference type="EC" id="3.1.1.74" evidence="3"/>
<evidence type="ECO:0000256" key="5">
    <source>
        <dbReference type="ARBA" id="ARBA00022525"/>
    </source>
</evidence>
<dbReference type="InterPro" id="IPR029058">
    <property type="entry name" value="AB_hydrolase_fold"/>
</dbReference>
<comment type="catalytic activity">
    <reaction evidence="10">
        <text>cutin + H2O = cutin monomers.</text>
        <dbReference type="EC" id="3.1.1.74"/>
    </reaction>
</comment>
<gene>
    <name evidence="14" type="ORF">BCR38DRAFT_436126</name>
</gene>
<proteinExistence type="inferred from homology"/>
<evidence type="ECO:0000256" key="3">
    <source>
        <dbReference type="ARBA" id="ARBA00013095"/>
    </source>
</evidence>
<keyword evidence="15" id="KW-1185">Reference proteome</keyword>
<dbReference type="Gene3D" id="3.40.50.1820">
    <property type="entry name" value="alpha/beta hydrolase"/>
    <property type="match status" value="1"/>
</dbReference>
<dbReference type="PANTHER" id="PTHR48250:SF3">
    <property type="entry name" value="CUTINASE 1-RELATED"/>
    <property type="match status" value="1"/>
</dbReference>
<protein>
    <recommendedName>
        <fullName evidence="3">cutinase</fullName>
        <ecNumber evidence="3">3.1.1.74</ecNumber>
    </recommendedName>
</protein>
<dbReference type="Proteomes" id="UP000193689">
    <property type="component" value="Unassembled WGS sequence"/>
</dbReference>
<reference evidence="14 15" key="1">
    <citation type="submission" date="2016-07" db="EMBL/GenBank/DDBJ databases">
        <title>Pervasive Adenine N6-methylation of Active Genes in Fungi.</title>
        <authorList>
            <consortium name="DOE Joint Genome Institute"/>
            <person name="Mondo S.J."/>
            <person name="Dannebaum R.O."/>
            <person name="Kuo R.C."/>
            <person name="Labutti K."/>
            <person name="Haridas S."/>
            <person name="Kuo A."/>
            <person name="Salamov A."/>
            <person name="Ahrendt S.R."/>
            <person name="Lipzen A."/>
            <person name="Sullivan W."/>
            <person name="Andreopoulos W.B."/>
            <person name="Clum A."/>
            <person name="Lindquist E."/>
            <person name="Daum C."/>
            <person name="Ramamoorthy G.K."/>
            <person name="Gryganskyi A."/>
            <person name="Culley D."/>
            <person name="Magnuson J.K."/>
            <person name="James T.Y."/>
            <person name="O'Malley M.A."/>
            <person name="Stajich J.E."/>
            <person name="Spatafora J.W."/>
            <person name="Visel A."/>
            <person name="Grigoriev I.V."/>
        </authorList>
    </citation>
    <scope>NUCLEOTIDE SEQUENCE [LARGE SCALE GENOMIC DNA]</scope>
    <source>
        <strain evidence="14 15">CBS 129021</strain>
    </source>
</reference>
<feature type="chain" id="PRO_5013208908" description="cutinase" evidence="13">
    <location>
        <begin position="16"/>
        <end position="231"/>
    </location>
</feature>
<feature type="disulfide bond" evidence="12">
    <location>
        <begin position="53"/>
        <end position="130"/>
    </location>
</feature>
<keyword evidence="6 13" id="KW-0732">Signal</keyword>
<feature type="active site" evidence="11">
    <location>
        <position position="196"/>
    </location>
</feature>
<dbReference type="Pfam" id="PF01083">
    <property type="entry name" value="Cutinase"/>
    <property type="match status" value="1"/>
</dbReference>
<dbReference type="InterPro" id="IPR011150">
    <property type="entry name" value="Cutinase_monf"/>
</dbReference>
<accession>A0A1Y2DX39</accession>
<dbReference type="GO" id="GO:0005576">
    <property type="term" value="C:extracellular region"/>
    <property type="evidence" value="ECO:0007669"/>
    <property type="project" value="UniProtKB-SubCell"/>
</dbReference>
<feature type="signal peptide" evidence="13">
    <location>
        <begin position="1"/>
        <end position="15"/>
    </location>
</feature>
<feature type="disulfide bond" evidence="12">
    <location>
        <begin position="192"/>
        <end position="199"/>
    </location>
</feature>
<dbReference type="PANTHER" id="PTHR48250">
    <property type="entry name" value="CUTINASE 2-RELATED"/>
    <property type="match status" value="1"/>
</dbReference>
<comment type="caution">
    <text evidence="14">The sequence shown here is derived from an EMBL/GenBank/DDBJ whole genome shotgun (WGS) entry which is preliminary data.</text>
</comment>
<keyword evidence="9 12" id="KW-1015">Disulfide bond</keyword>
<evidence type="ECO:0000256" key="2">
    <source>
        <dbReference type="ARBA" id="ARBA00007534"/>
    </source>
</evidence>
<dbReference type="InterPro" id="IPR000675">
    <property type="entry name" value="Cutinase/axe"/>
</dbReference>
<evidence type="ECO:0000313" key="15">
    <source>
        <dbReference type="Proteomes" id="UP000193689"/>
    </source>
</evidence>
<feature type="active site" description="Proton donor/acceptor" evidence="11">
    <location>
        <position position="209"/>
    </location>
</feature>
<dbReference type="PRINTS" id="PR00129">
    <property type="entry name" value="CUTINASE"/>
</dbReference>
<comment type="subcellular location">
    <subcellularLocation>
        <location evidence="1">Secreted</location>
    </subcellularLocation>
</comment>
<keyword evidence="7" id="KW-0378">Hydrolase</keyword>
<evidence type="ECO:0000256" key="9">
    <source>
        <dbReference type="ARBA" id="ARBA00023157"/>
    </source>
</evidence>
<dbReference type="InParanoid" id="A0A1Y2DX39"/>
<dbReference type="OrthoDB" id="3225429at2759"/>
<evidence type="ECO:0000256" key="7">
    <source>
        <dbReference type="ARBA" id="ARBA00022801"/>
    </source>
</evidence>
<dbReference type="AlphaFoldDB" id="A0A1Y2DX39"/>
<evidence type="ECO:0000256" key="1">
    <source>
        <dbReference type="ARBA" id="ARBA00004613"/>
    </source>
</evidence>
<evidence type="ECO:0000256" key="4">
    <source>
        <dbReference type="ARBA" id="ARBA00022487"/>
    </source>
</evidence>
<dbReference type="EMBL" id="MCFJ01000008">
    <property type="protein sequence ID" value="ORY63185.1"/>
    <property type="molecule type" value="Genomic_DNA"/>
</dbReference>
<comment type="similarity">
    <text evidence="2">Belongs to the cutinase family.</text>
</comment>
<name>A0A1Y2DX39_9PEZI</name>
<evidence type="ECO:0000256" key="12">
    <source>
        <dbReference type="PIRSR" id="PIRSR611150-2"/>
    </source>
</evidence>
<sequence>MKFLVTLTVAAVAAASPINVNQPATVPDENEAYRQLHQRNIGVVAKEFTTEGCKPYMFFFSRGSTEIGNLGTEVGPQLSDGLKAYLGKDNVATEGIDYAALLSTNFLPGGADPIGIKVMRDMVNTAATDCPDSTILLGGYSQGAAMVHRTVEALPPTVQSRIAGAVTFGDTQNTQDNGQVPGLSPAKTKVICNPGDLVCVGILTITPAHLAYTLRADEGVQFLVNRAMAPN</sequence>
<evidence type="ECO:0000256" key="10">
    <source>
        <dbReference type="ARBA" id="ARBA00034045"/>
    </source>
</evidence>
<evidence type="ECO:0000313" key="14">
    <source>
        <dbReference type="EMBL" id="ORY63185.1"/>
    </source>
</evidence>
<feature type="active site" description="Nucleophile" evidence="11">
    <location>
        <position position="141"/>
    </location>
</feature>
<evidence type="ECO:0000256" key="11">
    <source>
        <dbReference type="PIRSR" id="PIRSR611150-1"/>
    </source>
</evidence>
<keyword evidence="5" id="KW-0964">Secreted</keyword>
<organism evidence="14 15">
    <name type="scientific">Pseudomassariella vexata</name>
    <dbReference type="NCBI Taxonomy" id="1141098"/>
    <lineage>
        <taxon>Eukaryota</taxon>
        <taxon>Fungi</taxon>
        <taxon>Dikarya</taxon>
        <taxon>Ascomycota</taxon>
        <taxon>Pezizomycotina</taxon>
        <taxon>Sordariomycetes</taxon>
        <taxon>Xylariomycetidae</taxon>
        <taxon>Amphisphaeriales</taxon>
        <taxon>Pseudomassariaceae</taxon>
        <taxon>Pseudomassariella</taxon>
    </lineage>
</organism>
<dbReference type="SUPFAM" id="SSF53474">
    <property type="entry name" value="alpha/beta-Hydrolases"/>
    <property type="match status" value="1"/>
</dbReference>
<dbReference type="RefSeq" id="XP_040714842.1">
    <property type="nucleotide sequence ID" value="XM_040860433.1"/>
</dbReference>
<dbReference type="SMART" id="SM01110">
    <property type="entry name" value="Cutinase"/>
    <property type="match status" value="1"/>
</dbReference>
<evidence type="ECO:0000256" key="13">
    <source>
        <dbReference type="SAM" id="SignalP"/>
    </source>
</evidence>
<dbReference type="GO" id="GO:0050525">
    <property type="term" value="F:cutinase activity"/>
    <property type="evidence" value="ECO:0007669"/>
    <property type="project" value="UniProtKB-EC"/>
</dbReference>